<comment type="similarity">
    <text evidence="2">Belongs to the glutamate-gated ion channel (TC 1.A.10.1) family.</text>
</comment>
<comment type="caution">
    <text evidence="12">The sequence shown here is derived from an EMBL/GenBank/DDBJ whole genome shotgun (WGS) entry which is preliminary data.</text>
</comment>
<feature type="compositionally biased region" description="Polar residues" evidence="9">
    <location>
        <begin position="620"/>
        <end position="635"/>
    </location>
</feature>
<feature type="transmembrane region" description="Helical" evidence="10">
    <location>
        <begin position="573"/>
        <end position="593"/>
    </location>
</feature>
<protein>
    <recommendedName>
        <fullName evidence="11">Ionotropic glutamate receptor C-terminal domain-containing protein</fullName>
    </recommendedName>
</protein>
<evidence type="ECO:0000256" key="2">
    <source>
        <dbReference type="ARBA" id="ARBA00008685"/>
    </source>
</evidence>
<evidence type="ECO:0000256" key="10">
    <source>
        <dbReference type="SAM" id="Phobius"/>
    </source>
</evidence>
<evidence type="ECO:0000313" key="12">
    <source>
        <dbReference type="EMBL" id="KAH7956098.1"/>
    </source>
</evidence>
<proteinExistence type="inferred from homology"/>
<gene>
    <name evidence="12" type="ORF">HPB52_006015</name>
</gene>
<dbReference type="GO" id="GO:0050906">
    <property type="term" value="P:detection of stimulus involved in sensory perception"/>
    <property type="evidence" value="ECO:0007669"/>
    <property type="project" value="UniProtKB-ARBA"/>
</dbReference>
<reference evidence="12" key="1">
    <citation type="journal article" date="2020" name="Cell">
        <title>Large-Scale Comparative Analyses of Tick Genomes Elucidate Their Genetic Diversity and Vector Capacities.</title>
        <authorList>
            <consortium name="Tick Genome and Microbiome Consortium (TIGMIC)"/>
            <person name="Jia N."/>
            <person name="Wang J."/>
            <person name="Shi W."/>
            <person name="Du L."/>
            <person name="Sun Y."/>
            <person name="Zhan W."/>
            <person name="Jiang J.F."/>
            <person name="Wang Q."/>
            <person name="Zhang B."/>
            <person name="Ji P."/>
            <person name="Bell-Sakyi L."/>
            <person name="Cui X.M."/>
            <person name="Yuan T.T."/>
            <person name="Jiang B.G."/>
            <person name="Yang W.F."/>
            <person name="Lam T.T."/>
            <person name="Chang Q.C."/>
            <person name="Ding S.J."/>
            <person name="Wang X.J."/>
            <person name="Zhu J.G."/>
            <person name="Ruan X.D."/>
            <person name="Zhao L."/>
            <person name="Wei J.T."/>
            <person name="Ye R.Z."/>
            <person name="Que T.C."/>
            <person name="Du C.H."/>
            <person name="Zhou Y.H."/>
            <person name="Cheng J.X."/>
            <person name="Dai P.F."/>
            <person name="Guo W.B."/>
            <person name="Han X.H."/>
            <person name="Huang E.J."/>
            <person name="Li L.F."/>
            <person name="Wei W."/>
            <person name="Gao Y.C."/>
            <person name="Liu J.Z."/>
            <person name="Shao H.Z."/>
            <person name="Wang X."/>
            <person name="Wang C.C."/>
            <person name="Yang T.C."/>
            <person name="Huo Q.B."/>
            <person name="Li W."/>
            <person name="Chen H.Y."/>
            <person name="Chen S.E."/>
            <person name="Zhou L.G."/>
            <person name="Ni X.B."/>
            <person name="Tian J.H."/>
            <person name="Sheng Y."/>
            <person name="Liu T."/>
            <person name="Pan Y.S."/>
            <person name="Xia L.Y."/>
            <person name="Li J."/>
            <person name="Zhao F."/>
            <person name="Cao W.C."/>
        </authorList>
    </citation>
    <scope>NUCLEOTIDE SEQUENCE</scope>
    <source>
        <strain evidence="12">Rsan-2018</strain>
    </source>
</reference>
<dbReference type="EMBL" id="JABSTV010001250">
    <property type="protein sequence ID" value="KAH7956098.1"/>
    <property type="molecule type" value="Genomic_DNA"/>
</dbReference>
<evidence type="ECO:0000256" key="8">
    <source>
        <dbReference type="ARBA" id="ARBA00023180"/>
    </source>
</evidence>
<reference evidence="12" key="2">
    <citation type="submission" date="2021-09" db="EMBL/GenBank/DDBJ databases">
        <authorList>
            <person name="Jia N."/>
            <person name="Wang J."/>
            <person name="Shi W."/>
            <person name="Du L."/>
            <person name="Sun Y."/>
            <person name="Zhan W."/>
            <person name="Jiang J."/>
            <person name="Wang Q."/>
            <person name="Zhang B."/>
            <person name="Ji P."/>
            <person name="Sakyi L.B."/>
            <person name="Cui X."/>
            <person name="Yuan T."/>
            <person name="Jiang B."/>
            <person name="Yang W."/>
            <person name="Lam T.T.-Y."/>
            <person name="Chang Q."/>
            <person name="Ding S."/>
            <person name="Wang X."/>
            <person name="Zhu J."/>
            <person name="Ruan X."/>
            <person name="Zhao L."/>
            <person name="Wei J."/>
            <person name="Que T."/>
            <person name="Du C."/>
            <person name="Cheng J."/>
            <person name="Dai P."/>
            <person name="Han X."/>
            <person name="Huang E."/>
            <person name="Gao Y."/>
            <person name="Liu J."/>
            <person name="Shao H."/>
            <person name="Ye R."/>
            <person name="Li L."/>
            <person name="Wei W."/>
            <person name="Wang X."/>
            <person name="Wang C."/>
            <person name="Huo Q."/>
            <person name="Li W."/>
            <person name="Guo W."/>
            <person name="Chen H."/>
            <person name="Chen S."/>
            <person name="Zhou L."/>
            <person name="Zhou L."/>
            <person name="Ni X."/>
            <person name="Tian J."/>
            <person name="Zhou Y."/>
            <person name="Sheng Y."/>
            <person name="Liu T."/>
            <person name="Pan Y."/>
            <person name="Xia L."/>
            <person name="Li J."/>
            <person name="Zhao F."/>
            <person name="Cao W."/>
        </authorList>
    </citation>
    <scope>NUCLEOTIDE SEQUENCE</scope>
    <source>
        <strain evidence="12">Rsan-2018</strain>
        <tissue evidence="12">Larvae</tissue>
    </source>
</reference>
<sequence>MNLKHGLQYAVISLLVTSSSESFEGDNLFNNLNITINKDNRLNVISNCGKLPVQAFKRLNIPFSTWGSSGMGRFLTMANMQRGYNSDVLVACWEPTFGHLHSLVRSLRVPFLHLRWIYLMENLNVTTVSQKSMSNIFRRVGCRAVIVTKSAAYVPLDTYVNCSSGVRSLKGPHDDPFRDRSLANLTTLANIWEYNLRTRKDWRKSRLEPQTTVVESIVRKSGASIAKSVDFGRFGRSNEHGVFTGAVGAIQAKRRDLGSFEVYLSEDLWYAVDVAGQVRYDALTFLAPLPKVITDLAIIGRPFTLPLWMAVWTSLSIYLLLLVAVMTTHGANSKRPRRASEEAVNYYFYLCSALVNRAPAVRMPERSSARILIGFWFLFAIVISSGYNAMLTSYTNFPPKTRPIRNLEQLSRAVERNTIELCIVRNRYLREVVSYHLSLRSQVLREHLDEVLRAAVCPDTLCCLRKVAAGTHVFFTNREEARLNTGKTFRGAVRADEDFVLVHVVMLAPRSSPYTEAFARVTQRLTETGVSAFSQKLRKFWHIRNTATWKEQVHRGKGSSFRVLRLTDLCGMVVVWGFGLTLALCVLFCEVAWEALWKSRVQRTNTHVARARRKMKERSPPTQSLGEGARGSQSPPLLFFGFPKGATSETPCLSAGYTSTKTLYSIGRGPRRVYVAVGKKWFL</sequence>
<evidence type="ECO:0000256" key="9">
    <source>
        <dbReference type="SAM" id="MobiDB-lite"/>
    </source>
</evidence>
<dbReference type="Gene3D" id="1.10.287.70">
    <property type="match status" value="1"/>
</dbReference>
<keyword evidence="13" id="KW-1185">Reference proteome</keyword>
<organism evidence="12 13">
    <name type="scientific">Rhipicephalus sanguineus</name>
    <name type="common">Brown dog tick</name>
    <name type="synonym">Ixodes sanguineus</name>
    <dbReference type="NCBI Taxonomy" id="34632"/>
    <lineage>
        <taxon>Eukaryota</taxon>
        <taxon>Metazoa</taxon>
        <taxon>Ecdysozoa</taxon>
        <taxon>Arthropoda</taxon>
        <taxon>Chelicerata</taxon>
        <taxon>Arachnida</taxon>
        <taxon>Acari</taxon>
        <taxon>Parasitiformes</taxon>
        <taxon>Ixodida</taxon>
        <taxon>Ixodoidea</taxon>
        <taxon>Ixodidae</taxon>
        <taxon>Rhipicephalinae</taxon>
        <taxon>Rhipicephalus</taxon>
        <taxon>Rhipicephalus</taxon>
    </lineage>
</organism>
<name>A0A9D4PUN3_RHISA</name>
<dbReference type="InterPro" id="IPR001320">
    <property type="entry name" value="Iontro_rcpt_C"/>
</dbReference>
<feature type="transmembrane region" description="Helical" evidence="10">
    <location>
        <begin position="307"/>
        <end position="328"/>
    </location>
</feature>
<keyword evidence="5 10" id="KW-1133">Transmembrane helix</keyword>
<evidence type="ECO:0000256" key="1">
    <source>
        <dbReference type="ARBA" id="ARBA00004651"/>
    </source>
</evidence>
<dbReference type="Proteomes" id="UP000821837">
    <property type="component" value="Unassembled WGS sequence"/>
</dbReference>
<keyword evidence="6 10" id="KW-0472">Membrane</keyword>
<evidence type="ECO:0000256" key="4">
    <source>
        <dbReference type="ARBA" id="ARBA00022692"/>
    </source>
</evidence>
<dbReference type="PANTHER" id="PTHR42643:SF38">
    <property type="entry name" value="IONOTROPIC RECEPTOR 100A"/>
    <property type="match status" value="1"/>
</dbReference>
<keyword evidence="7" id="KW-0675">Receptor</keyword>
<dbReference type="GO" id="GO:0005886">
    <property type="term" value="C:plasma membrane"/>
    <property type="evidence" value="ECO:0007669"/>
    <property type="project" value="UniProtKB-SubCell"/>
</dbReference>
<keyword evidence="3" id="KW-1003">Cell membrane</keyword>
<dbReference type="Pfam" id="PF00060">
    <property type="entry name" value="Lig_chan"/>
    <property type="match status" value="1"/>
</dbReference>
<dbReference type="AlphaFoldDB" id="A0A9D4PUN3"/>
<feature type="domain" description="Ionotropic glutamate receptor C-terminal" evidence="11">
    <location>
        <begin position="306"/>
        <end position="508"/>
    </location>
</feature>
<dbReference type="InterPro" id="IPR052192">
    <property type="entry name" value="Insect_Ionotropic_Sensory_Rcpt"/>
</dbReference>
<evidence type="ECO:0000256" key="7">
    <source>
        <dbReference type="ARBA" id="ARBA00023170"/>
    </source>
</evidence>
<evidence type="ECO:0000256" key="6">
    <source>
        <dbReference type="ARBA" id="ARBA00023136"/>
    </source>
</evidence>
<evidence type="ECO:0000256" key="3">
    <source>
        <dbReference type="ARBA" id="ARBA00022475"/>
    </source>
</evidence>
<keyword evidence="8" id="KW-0325">Glycoprotein</keyword>
<evidence type="ECO:0000259" key="11">
    <source>
        <dbReference type="Pfam" id="PF00060"/>
    </source>
</evidence>
<evidence type="ECO:0000256" key="5">
    <source>
        <dbReference type="ARBA" id="ARBA00022989"/>
    </source>
</evidence>
<keyword evidence="4 10" id="KW-0812">Transmembrane</keyword>
<accession>A0A9D4PUN3</accession>
<feature type="transmembrane region" description="Helical" evidence="10">
    <location>
        <begin position="371"/>
        <end position="390"/>
    </location>
</feature>
<feature type="region of interest" description="Disordered" evidence="9">
    <location>
        <begin position="610"/>
        <end position="635"/>
    </location>
</feature>
<evidence type="ECO:0000313" key="13">
    <source>
        <dbReference type="Proteomes" id="UP000821837"/>
    </source>
</evidence>
<comment type="subcellular location">
    <subcellularLocation>
        <location evidence="1">Cell membrane</location>
        <topology evidence="1">Multi-pass membrane protein</topology>
    </subcellularLocation>
</comment>
<dbReference type="PANTHER" id="PTHR42643">
    <property type="entry name" value="IONOTROPIC RECEPTOR 20A-RELATED"/>
    <property type="match status" value="1"/>
</dbReference>
<dbReference type="GO" id="GO:0015276">
    <property type="term" value="F:ligand-gated monoatomic ion channel activity"/>
    <property type="evidence" value="ECO:0007669"/>
    <property type="project" value="InterPro"/>
</dbReference>